<evidence type="ECO:0000313" key="10">
    <source>
        <dbReference type="Proteomes" id="UP000655225"/>
    </source>
</evidence>
<organism evidence="9 10">
    <name type="scientific">Tetracentron sinense</name>
    <name type="common">Spur-leaf</name>
    <dbReference type="NCBI Taxonomy" id="13715"/>
    <lineage>
        <taxon>Eukaryota</taxon>
        <taxon>Viridiplantae</taxon>
        <taxon>Streptophyta</taxon>
        <taxon>Embryophyta</taxon>
        <taxon>Tracheophyta</taxon>
        <taxon>Spermatophyta</taxon>
        <taxon>Magnoliopsida</taxon>
        <taxon>Trochodendrales</taxon>
        <taxon>Trochodendraceae</taxon>
        <taxon>Tetracentron</taxon>
    </lineage>
</organism>
<keyword evidence="5 6" id="KW-0472">Membrane</keyword>
<dbReference type="AlphaFoldDB" id="A0A835DQ19"/>
<dbReference type="InterPro" id="IPR000620">
    <property type="entry name" value="EamA_dom"/>
</dbReference>
<protein>
    <recommendedName>
        <fullName evidence="6">WAT1-related protein</fullName>
    </recommendedName>
</protein>
<feature type="transmembrane region" description="Helical" evidence="6">
    <location>
        <begin position="327"/>
        <end position="350"/>
    </location>
</feature>
<feature type="transmembrane region" description="Helical" evidence="6">
    <location>
        <begin position="222"/>
        <end position="242"/>
    </location>
</feature>
<dbReference type="Pfam" id="PF00892">
    <property type="entry name" value="EamA"/>
    <property type="match status" value="2"/>
</dbReference>
<dbReference type="GO" id="GO:0022857">
    <property type="term" value="F:transmembrane transporter activity"/>
    <property type="evidence" value="ECO:0007669"/>
    <property type="project" value="InterPro"/>
</dbReference>
<dbReference type="OMA" id="RIMYSVM"/>
<proteinExistence type="inferred from homology"/>
<accession>A0A835DQ19</accession>
<feature type="region of interest" description="Disordered" evidence="7">
    <location>
        <begin position="361"/>
        <end position="384"/>
    </location>
</feature>
<dbReference type="InterPro" id="IPR030184">
    <property type="entry name" value="WAT1-related"/>
</dbReference>
<keyword evidence="10" id="KW-1185">Reference proteome</keyword>
<reference evidence="9 10" key="1">
    <citation type="submission" date="2020-04" db="EMBL/GenBank/DDBJ databases">
        <title>Plant Genome Project.</title>
        <authorList>
            <person name="Zhang R.-G."/>
        </authorList>
    </citation>
    <scope>NUCLEOTIDE SEQUENCE [LARGE SCALE GENOMIC DNA]</scope>
    <source>
        <strain evidence="9">YNK0</strain>
        <tissue evidence="9">Leaf</tissue>
    </source>
</reference>
<evidence type="ECO:0000256" key="3">
    <source>
        <dbReference type="ARBA" id="ARBA00022692"/>
    </source>
</evidence>
<evidence type="ECO:0000259" key="8">
    <source>
        <dbReference type="Pfam" id="PF00892"/>
    </source>
</evidence>
<comment type="subcellular location">
    <subcellularLocation>
        <location evidence="1 6">Membrane</location>
        <topology evidence="1 6">Multi-pass membrane protein</topology>
    </subcellularLocation>
</comment>
<evidence type="ECO:0000313" key="9">
    <source>
        <dbReference type="EMBL" id="KAF8411631.1"/>
    </source>
</evidence>
<gene>
    <name evidence="9" type="ORF">HHK36_004189</name>
</gene>
<keyword evidence="3 6" id="KW-0812">Transmembrane</keyword>
<evidence type="ECO:0000256" key="2">
    <source>
        <dbReference type="ARBA" id="ARBA00007635"/>
    </source>
</evidence>
<evidence type="ECO:0000256" key="4">
    <source>
        <dbReference type="ARBA" id="ARBA00022989"/>
    </source>
</evidence>
<keyword evidence="4 6" id="KW-1133">Transmembrane helix</keyword>
<comment type="caution">
    <text evidence="9">The sequence shown here is derived from an EMBL/GenBank/DDBJ whole genome shotgun (WGS) entry which is preliminary data.</text>
</comment>
<feature type="transmembrane region" description="Helical" evidence="6">
    <location>
        <begin position="138"/>
        <end position="158"/>
    </location>
</feature>
<feature type="transmembrane region" description="Helical" evidence="6">
    <location>
        <begin position="287"/>
        <end position="307"/>
    </location>
</feature>
<dbReference type="GO" id="GO:0016020">
    <property type="term" value="C:membrane"/>
    <property type="evidence" value="ECO:0007669"/>
    <property type="project" value="UniProtKB-SubCell"/>
</dbReference>
<feature type="transmembrane region" description="Helical" evidence="6">
    <location>
        <begin position="254"/>
        <end position="275"/>
    </location>
</feature>
<feature type="transmembrane region" description="Helical" evidence="6">
    <location>
        <begin position="45"/>
        <end position="65"/>
    </location>
</feature>
<evidence type="ECO:0000256" key="5">
    <source>
        <dbReference type="ARBA" id="ARBA00023136"/>
    </source>
</evidence>
<sequence length="384" mass="42700">MKCLHGFLMAMETHKPYLAMLFIQFVYAGMAMFSKASINGGMNPFVFVVYRQAFGSLALAPFALFLERKAPPLSYDLVGKIFLVALCGITLSLNLYYVALNYTSATFAAATTNIIPAITFIMAVFFRMESISIKHLHGMVKVLGSVVCVSGALVYAFVKGPPIKFMNWYPSIHNEVSDPSVTKGISNMEWVKGSLIMLSGNTAWSLWLVLQGPIIKRYPAKLRLTTLQCFFSCIQSAILAIVVERNPSSWKIGWDVHLLSVVYCGIIVTAITYWLQVWSIEKKGPVFTAVFTPLALLITAIMSAFLWKERLHWGRLHLSGNLAYEITMVYSYDHNVGGAVLLVGGLYCVLWGKNKEEAMTEASEQRQETNGNCIVGEEQRGGHD</sequence>
<dbReference type="Proteomes" id="UP000655225">
    <property type="component" value="Unassembled WGS sequence"/>
</dbReference>
<dbReference type="InterPro" id="IPR037185">
    <property type="entry name" value="EmrE-like"/>
</dbReference>
<feature type="transmembrane region" description="Helical" evidence="6">
    <location>
        <begin position="77"/>
        <end position="99"/>
    </location>
</feature>
<evidence type="ECO:0000256" key="6">
    <source>
        <dbReference type="RuleBase" id="RU363077"/>
    </source>
</evidence>
<dbReference type="EMBL" id="JABCRI010000002">
    <property type="protein sequence ID" value="KAF8411631.1"/>
    <property type="molecule type" value="Genomic_DNA"/>
</dbReference>
<dbReference type="OrthoDB" id="1728340at2759"/>
<feature type="transmembrane region" description="Helical" evidence="6">
    <location>
        <begin position="105"/>
        <end position="126"/>
    </location>
</feature>
<dbReference type="SUPFAM" id="SSF103481">
    <property type="entry name" value="Multidrug resistance efflux transporter EmrE"/>
    <property type="match status" value="2"/>
</dbReference>
<feature type="transmembrane region" description="Helical" evidence="6">
    <location>
        <begin position="16"/>
        <end position="33"/>
    </location>
</feature>
<feature type="domain" description="EamA" evidence="8">
    <location>
        <begin position="192"/>
        <end position="316"/>
    </location>
</feature>
<evidence type="ECO:0000256" key="1">
    <source>
        <dbReference type="ARBA" id="ARBA00004141"/>
    </source>
</evidence>
<evidence type="ECO:0000256" key="7">
    <source>
        <dbReference type="SAM" id="MobiDB-lite"/>
    </source>
</evidence>
<dbReference type="PANTHER" id="PTHR31218">
    <property type="entry name" value="WAT1-RELATED PROTEIN"/>
    <property type="match status" value="1"/>
</dbReference>
<name>A0A835DQ19_TETSI</name>
<feature type="domain" description="EamA" evidence="8">
    <location>
        <begin position="17"/>
        <end position="150"/>
    </location>
</feature>
<comment type="similarity">
    <text evidence="2 6">Belongs to the drug/metabolite transporter (DMT) superfamily. Plant drug/metabolite exporter (P-DME) (TC 2.A.7.4) family.</text>
</comment>